<gene>
    <name evidence="2" type="ORF">SAMN06295909_0106</name>
</gene>
<evidence type="ECO:0000259" key="1">
    <source>
        <dbReference type="Pfam" id="PF13304"/>
    </source>
</evidence>
<dbReference type="Pfam" id="PF13304">
    <property type="entry name" value="AAA_21"/>
    <property type="match status" value="1"/>
</dbReference>
<reference evidence="2 3" key="1">
    <citation type="submission" date="2017-04" db="EMBL/GenBank/DDBJ databases">
        <authorList>
            <person name="Varghese N."/>
            <person name="Submissions S."/>
        </authorList>
    </citation>
    <scope>NUCLEOTIDE SEQUENCE [LARGE SCALE GENOMIC DNA]</scope>
    <source>
        <strain evidence="2 3">VKM Ac-1784</strain>
    </source>
</reference>
<feature type="domain" description="ATPase AAA-type core" evidence="1">
    <location>
        <begin position="46"/>
        <end position="363"/>
    </location>
</feature>
<name>A0ABY1RBB9_9MICO</name>
<protein>
    <recommendedName>
        <fullName evidence="1">ATPase AAA-type core domain-containing protein</fullName>
    </recommendedName>
</protein>
<dbReference type="EMBL" id="FXWJ01000001">
    <property type="protein sequence ID" value="SMQ58112.1"/>
    <property type="molecule type" value="Genomic_DNA"/>
</dbReference>
<comment type="caution">
    <text evidence="2">The sequence shown here is derived from an EMBL/GenBank/DDBJ whole genome shotgun (WGS) entry which is preliminary data.</text>
</comment>
<accession>A0ABY1RBB9</accession>
<dbReference type="InterPro" id="IPR027417">
    <property type="entry name" value="P-loop_NTPase"/>
</dbReference>
<organism evidence="2 3">
    <name type="scientific">Plantibacter elymi</name>
    <name type="common">nom. nud.</name>
    <dbReference type="NCBI Taxonomy" id="199708"/>
    <lineage>
        <taxon>Bacteria</taxon>
        <taxon>Bacillati</taxon>
        <taxon>Actinomycetota</taxon>
        <taxon>Actinomycetes</taxon>
        <taxon>Micrococcales</taxon>
        <taxon>Microbacteriaceae</taxon>
        <taxon>Plantibacter</taxon>
    </lineage>
</organism>
<proteinExistence type="predicted"/>
<dbReference type="InterPro" id="IPR003959">
    <property type="entry name" value="ATPase_AAA_core"/>
</dbReference>
<dbReference type="RefSeq" id="WP_165766946.1">
    <property type="nucleotide sequence ID" value="NZ_FXWJ01000001.1"/>
</dbReference>
<dbReference type="PANTHER" id="PTHR40396:SF1">
    <property type="entry name" value="ATPASE AAA-TYPE CORE DOMAIN-CONTAINING PROTEIN"/>
    <property type="match status" value="1"/>
</dbReference>
<dbReference type="SUPFAM" id="SSF52540">
    <property type="entry name" value="P-loop containing nucleoside triphosphate hydrolases"/>
    <property type="match status" value="1"/>
</dbReference>
<dbReference type="CDD" id="cd00267">
    <property type="entry name" value="ABC_ATPase"/>
    <property type="match status" value="1"/>
</dbReference>
<dbReference type="Proteomes" id="UP000194464">
    <property type="component" value="Unassembled WGS sequence"/>
</dbReference>
<evidence type="ECO:0000313" key="3">
    <source>
        <dbReference type="Proteomes" id="UP000194464"/>
    </source>
</evidence>
<sequence length="428" mass="48285">MLIDFTVSNFRSLRDRQNLSMYRSARTLKVARAEEDPWLRPDVSPVAAIYGANAAGKSSVLDALGFVSRAVEDSYARWDADGGVPRQPFKLDRQHRTMPTEFDIEFLAADGNEYRYGFAVDDERVLSEYLHVYRTRRRSILFERERDSYKFGDSFRGPASLLRETTRPNALFLSASAAARLEATEPAHDWLTERLSFYHATGFPAEHNRIKRLLARDADFADQITDFMRQLDLGVQSVSVVKQEMDPEERERIRQIIDARDDELLTFDDVIGTFETELQLSHQGDGERFELPFNVESDGTQALISFASVAIRALAEGTVCVVDEIDSSLHPLMVAELIAVFADARVNRKQAQLIITTHDVSLLRPGTKLESDAVWVVEKNAVGASDLIPIRDFGLPRKDENLERAYLTGRYGGLPMSSLVNSMLEARG</sequence>
<dbReference type="PANTHER" id="PTHR40396">
    <property type="entry name" value="ATPASE-LIKE PROTEIN"/>
    <property type="match status" value="1"/>
</dbReference>
<dbReference type="Gene3D" id="3.40.50.300">
    <property type="entry name" value="P-loop containing nucleotide triphosphate hydrolases"/>
    <property type="match status" value="2"/>
</dbReference>
<evidence type="ECO:0000313" key="2">
    <source>
        <dbReference type="EMBL" id="SMQ58112.1"/>
    </source>
</evidence>
<keyword evidence="3" id="KW-1185">Reference proteome</keyword>